<feature type="domain" description="HTH tetR-type" evidence="7">
    <location>
        <begin position="40"/>
        <end position="100"/>
    </location>
</feature>
<dbReference type="Gene3D" id="1.10.357.10">
    <property type="entry name" value="Tetracycline Repressor, domain 2"/>
    <property type="match status" value="1"/>
</dbReference>
<dbReference type="OrthoDB" id="7336460at2"/>
<dbReference type="InterPro" id="IPR050109">
    <property type="entry name" value="HTH-type_TetR-like_transc_reg"/>
</dbReference>
<evidence type="ECO:0000256" key="1">
    <source>
        <dbReference type="ARBA" id="ARBA00022491"/>
    </source>
</evidence>
<evidence type="ECO:0000313" key="9">
    <source>
        <dbReference type="Proteomes" id="UP000193224"/>
    </source>
</evidence>
<dbReference type="GO" id="GO:0003700">
    <property type="term" value="F:DNA-binding transcription factor activity"/>
    <property type="evidence" value="ECO:0007669"/>
    <property type="project" value="TreeGrafter"/>
</dbReference>
<keyword evidence="2" id="KW-0805">Transcription regulation</keyword>
<dbReference type="PANTHER" id="PTHR30055">
    <property type="entry name" value="HTH-TYPE TRANSCRIPTIONAL REGULATOR RUTR"/>
    <property type="match status" value="1"/>
</dbReference>
<keyword evidence="9" id="KW-1185">Reference proteome</keyword>
<dbReference type="PROSITE" id="PS01081">
    <property type="entry name" value="HTH_TETR_1"/>
    <property type="match status" value="1"/>
</dbReference>
<name>A0A1X7BM71_9RHOB</name>
<dbReference type="SUPFAM" id="SSF48498">
    <property type="entry name" value="Tetracyclin repressor-like, C-terminal domain"/>
    <property type="match status" value="1"/>
</dbReference>
<sequence>MSIFLKMGRDWPPLEALHLTSTSPDINGSAARKTSRRDPENSRRALIAATLDTIAEIGITDTTVSKIIERAELSRGMIHLHFGGKNQLLVAAAQSFGEEYFEELERGIQDAAGDPEAIIMAVIRADLGEALMNERSTRIWHAFRGAAHANDGIALYSSTRDKRLRDTIRSAFRDIARDYDEKDDPVLARDATFGLIVLLEGMWVDYLSNPHAFSREAAVSIIRRFISGLFPRHFR</sequence>
<evidence type="ECO:0000256" key="3">
    <source>
        <dbReference type="ARBA" id="ARBA00023125"/>
    </source>
</evidence>
<keyword evidence="1" id="KW-0678">Repressor</keyword>
<accession>A0A1X7BM71</accession>
<dbReference type="InterPro" id="IPR009057">
    <property type="entry name" value="Homeodomain-like_sf"/>
</dbReference>
<protein>
    <submittedName>
        <fullName evidence="8">HTH-type transcriptional regulator BetI</fullName>
    </submittedName>
</protein>
<dbReference type="InterPro" id="IPR039538">
    <property type="entry name" value="BetI_C"/>
</dbReference>
<dbReference type="GO" id="GO:0000976">
    <property type="term" value="F:transcription cis-regulatory region binding"/>
    <property type="evidence" value="ECO:0007669"/>
    <property type="project" value="TreeGrafter"/>
</dbReference>
<dbReference type="PANTHER" id="PTHR30055:SF234">
    <property type="entry name" value="HTH-TYPE TRANSCRIPTIONAL REGULATOR BETI"/>
    <property type="match status" value="1"/>
</dbReference>
<dbReference type="SUPFAM" id="SSF46689">
    <property type="entry name" value="Homeodomain-like"/>
    <property type="match status" value="1"/>
</dbReference>
<gene>
    <name evidence="8" type="primary">betI_1</name>
    <name evidence="8" type="ORF">ROA7745_00196</name>
</gene>
<evidence type="ECO:0000259" key="7">
    <source>
        <dbReference type="PROSITE" id="PS50977"/>
    </source>
</evidence>
<dbReference type="InterPro" id="IPR036271">
    <property type="entry name" value="Tet_transcr_reg_TetR-rel_C_sf"/>
</dbReference>
<dbReference type="Pfam" id="PF00440">
    <property type="entry name" value="TetR_N"/>
    <property type="match status" value="1"/>
</dbReference>
<evidence type="ECO:0000256" key="5">
    <source>
        <dbReference type="PROSITE-ProRule" id="PRU00335"/>
    </source>
</evidence>
<evidence type="ECO:0000256" key="6">
    <source>
        <dbReference type="SAM" id="MobiDB-lite"/>
    </source>
</evidence>
<dbReference type="AlphaFoldDB" id="A0A1X7BM71"/>
<evidence type="ECO:0000256" key="2">
    <source>
        <dbReference type="ARBA" id="ARBA00023015"/>
    </source>
</evidence>
<organism evidence="8 9">
    <name type="scientific">Roseovarius aestuarii</name>
    <dbReference type="NCBI Taxonomy" id="475083"/>
    <lineage>
        <taxon>Bacteria</taxon>
        <taxon>Pseudomonadati</taxon>
        <taxon>Pseudomonadota</taxon>
        <taxon>Alphaproteobacteria</taxon>
        <taxon>Rhodobacterales</taxon>
        <taxon>Roseobacteraceae</taxon>
        <taxon>Roseovarius</taxon>
    </lineage>
</organism>
<keyword evidence="4" id="KW-0804">Transcription</keyword>
<dbReference type="InterPro" id="IPR023772">
    <property type="entry name" value="DNA-bd_HTH_TetR-type_CS"/>
</dbReference>
<proteinExistence type="predicted"/>
<reference evidence="8 9" key="1">
    <citation type="submission" date="2017-03" db="EMBL/GenBank/DDBJ databases">
        <authorList>
            <person name="Afonso C.L."/>
            <person name="Miller P.J."/>
            <person name="Scott M.A."/>
            <person name="Spackman E."/>
            <person name="Goraichik I."/>
            <person name="Dimitrov K.M."/>
            <person name="Suarez D.L."/>
            <person name="Swayne D.E."/>
        </authorList>
    </citation>
    <scope>NUCLEOTIDE SEQUENCE [LARGE SCALE GENOMIC DNA]</scope>
    <source>
        <strain evidence="8 9">CECT 7745</strain>
    </source>
</reference>
<evidence type="ECO:0000256" key="4">
    <source>
        <dbReference type="ARBA" id="ARBA00023163"/>
    </source>
</evidence>
<evidence type="ECO:0000313" key="8">
    <source>
        <dbReference type="EMBL" id="SMC10389.1"/>
    </source>
</evidence>
<feature type="region of interest" description="Disordered" evidence="6">
    <location>
        <begin position="22"/>
        <end position="41"/>
    </location>
</feature>
<keyword evidence="3 5" id="KW-0238">DNA-binding</keyword>
<dbReference type="EMBL" id="FWXB01000001">
    <property type="protein sequence ID" value="SMC10389.1"/>
    <property type="molecule type" value="Genomic_DNA"/>
</dbReference>
<dbReference type="Proteomes" id="UP000193224">
    <property type="component" value="Unassembled WGS sequence"/>
</dbReference>
<dbReference type="Pfam" id="PF13977">
    <property type="entry name" value="TetR_C_6"/>
    <property type="match status" value="1"/>
</dbReference>
<dbReference type="PROSITE" id="PS50977">
    <property type="entry name" value="HTH_TETR_2"/>
    <property type="match status" value="1"/>
</dbReference>
<feature type="DNA-binding region" description="H-T-H motif" evidence="5">
    <location>
        <begin position="63"/>
        <end position="82"/>
    </location>
</feature>
<dbReference type="InterPro" id="IPR001647">
    <property type="entry name" value="HTH_TetR"/>
</dbReference>